<keyword evidence="3" id="KW-0614">Plasmid</keyword>
<dbReference type="AlphaFoldDB" id="A0A1B1CJQ9"/>
<dbReference type="EMBL" id="CP016287">
    <property type="protein sequence ID" value="ANP90002.1"/>
    <property type="molecule type" value="Genomic_DNA"/>
</dbReference>
<dbReference type="InterPro" id="IPR053520">
    <property type="entry name" value="Transposase_Tn903"/>
</dbReference>
<name>A0A1B1CJQ9_RHILE</name>
<dbReference type="Pfam" id="PF01609">
    <property type="entry name" value="DDE_Tnp_1"/>
    <property type="match status" value="1"/>
</dbReference>
<dbReference type="Proteomes" id="UP000092691">
    <property type="component" value="Plasmid unnamed1"/>
</dbReference>
<evidence type="ECO:0000313" key="2">
    <source>
        <dbReference type="EMBL" id="ANP90002.1"/>
    </source>
</evidence>
<proteinExistence type="predicted"/>
<protein>
    <submittedName>
        <fullName evidence="3">Transposase</fullName>
    </submittedName>
</protein>
<geneLocation type="plasmid" evidence="3 4">
    <name>unnamed1</name>
</geneLocation>
<dbReference type="GO" id="GO:0006313">
    <property type="term" value="P:DNA transposition"/>
    <property type="evidence" value="ECO:0007669"/>
    <property type="project" value="InterPro"/>
</dbReference>
<dbReference type="NCBIfam" id="NF033579">
    <property type="entry name" value="transpos_IS5_2"/>
    <property type="match status" value="1"/>
</dbReference>
<sequence>MGCVFGMRLRQTEGLMNSVFDLMGLEIPVPDHTTLSRRAQTWKLPAQRNPPLPDGPLHVLVDSTGLKVYGAGQWLEEKHGARSRRNWRKFHLAVDANSGEIIAHRLTDQGTDDPSQVEPLLSQIDGEIDQFTADGAYDGKPTYQTVLQHSATANVVIPPRSTAVESNGDTGPPDQRDKHIAAIAKDGRLQWQAATGYGKRARIETAIGRYKGLIGRRVRARSFATQQTEVAIGCIVLNRMLACGRPESVRRQVRQA</sequence>
<dbReference type="InterPro" id="IPR002559">
    <property type="entry name" value="Transposase_11"/>
</dbReference>
<organism evidence="3 4">
    <name type="scientific">Rhizobium leguminosarum</name>
    <dbReference type="NCBI Taxonomy" id="384"/>
    <lineage>
        <taxon>Bacteria</taxon>
        <taxon>Pseudomonadati</taxon>
        <taxon>Pseudomonadota</taxon>
        <taxon>Alphaproteobacteria</taxon>
        <taxon>Hyphomicrobiales</taxon>
        <taxon>Rhizobiaceae</taxon>
        <taxon>Rhizobium/Agrobacterium group</taxon>
        <taxon>Rhizobium</taxon>
    </lineage>
</organism>
<gene>
    <name evidence="2" type="ORF">BA011_26215</name>
    <name evidence="3" type="ORF">BA011_26230</name>
</gene>
<dbReference type="EMBL" id="CP016287">
    <property type="protein sequence ID" value="ANP90003.1"/>
    <property type="molecule type" value="Genomic_DNA"/>
</dbReference>
<reference evidence="3 4" key="1">
    <citation type="submission" date="2016-06" db="EMBL/GenBank/DDBJ databases">
        <title>Microsymbionts genomes from the relict species Vavilovia formosa.</title>
        <authorList>
            <person name="Chirak E."/>
            <person name="Kimeklis A."/>
            <person name="Andronov E."/>
        </authorList>
    </citation>
    <scope>NUCLEOTIDE SEQUENCE [LARGE SCALE GENOMIC DNA]</scope>
    <source>
        <strain evidence="3 4">Vaf10</strain>
        <plasmid evidence="4">Plasmid unnamed1</plasmid>
        <plasmid evidence="3">unnamed1</plasmid>
    </source>
</reference>
<evidence type="ECO:0000259" key="1">
    <source>
        <dbReference type="Pfam" id="PF01609"/>
    </source>
</evidence>
<dbReference type="PANTHER" id="PTHR34631:SF3">
    <property type="entry name" value="ISSOD12 TRANSPOSASE TNPA_ISSOD12"/>
    <property type="match status" value="1"/>
</dbReference>
<evidence type="ECO:0000313" key="4">
    <source>
        <dbReference type="Proteomes" id="UP000092691"/>
    </source>
</evidence>
<feature type="domain" description="Transposase IS4-like" evidence="1">
    <location>
        <begin position="55"/>
        <end position="238"/>
    </location>
</feature>
<dbReference type="GO" id="GO:0004803">
    <property type="term" value="F:transposase activity"/>
    <property type="evidence" value="ECO:0007669"/>
    <property type="project" value="InterPro"/>
</dbReference>
<accession>A0A1B1CJQ9</accession>
<dbReference type="PANTHER" id="PTHR34631">
    <property type="match status" value="1"/>
</dbReference>
<dbReference type="GO" id="GO:0003677">
    <property type="term" value="F:DNA binding"/>
    <property type="evidence" value="ECO:0007669"/>
    <property type="project" value="InterPro"/>
</dbReference>
<dbReference type="InterPro" id="IPR053172">
    <property type="entry name" value="Tn903_transposase"/>
</dbReference>
<evidence type="ECO:0000313" key="3">
    <source>
        <dbReference type="EMBL" id="ANP90003.1"/>
    </source>
</evidence>